<dbReference type="PANTHER" id="PTHR35024:SF4">
    <property type="entry name" value="POLYMER-FORMING CYTOSKELETAL PROTEIN"/>
    <property type="match status" value="1"/>
</dbReference>
<gene>
    <name evidence="2" type="ORF">SAMN05192560_1279</name>
</gene>
<keyword evidence="3" id="KW-1185">Reference proteome</keyword>
<dbReference type="OrthoDB" id="8903691at2"/>
<dbReference type="InterPro" id="IPR007607">
    <property type="entry name" value="BacA/B"/>
</dbReference>
<protein>
    <submittedName>
        <fullName evidence="2">Protein CcmA, bactofilin family</fullName>
    </submittedName>
</protein>
<reference evidence="3" key="1">
    <citation type="submission" date="2017-06" db="EMBL/GenBank/DDBJ databases">
        <authorList>
            <person name="Varghese N."/>
            <person name="Submissions S."/>
        </authorList>
    </citation>
    <scope>NUCLEOTIDE SEQUENCE [LARGE SCALE GENOMIC DNA]</scope>
    <source>
        <strain evidence="3">Ca-68</strain>
    </source>
</reference>
<organism evidence="2 3">
    <name type="scientific">Methylobacillus rhizosphaerae</name>
    <dbReference type="NCBI Taxonomy" id="551994"/>
    <lineage>
        <taxon>Bacteria</taxon>
        <taxon>Pseudomonadati</taxon>
        <taxon>Pseudomonadota</taxon>
        <taxon>Betaproteobacteria</taxon>
        <taxon>Nitrosomonadales</taxon>
        <taxon>Methylophilaceae</taxon>
        <taxon>Methylobacillus</taxon>
    </lineage>
</organism>
<dbReference type="Proteomes" id="UP000198305">
    <property type="component" value="Unassembled WGS sequence"/>
</dbReference>
<dbReference type="PANTHER" id="PTHR35024">
    <property type="entry name" value="HYPOTHETICAL CYTOSOLIC PROTEIN"/>
    <property type="match status" value="1"/>
</dbReference>
<evidence type="ECO:0000313" key="2">
    <source>
        <dbReference type="EMBL" id="SNR81971.1"/>
    </source>
</evidence>
<dbReference type="RefSeq" id="WP_089375379.1">
    <property type="nucleotide sequence ID" value="NZ_FZOA01000004.1"/>
</dbReference>
<evidence type="ECO:0000256" key="1">
    <source>
        <dbReference type="ARBA" id="ARBA00044755"/>
    </source>
</evidence>
<proteinExistence type="inferred from homology"/>
<dbReference type="EMBL" id="FZOA01000004">
    <property type="protein sequence ID" value="SNR81971.1"/>
    <property type="molecule type" value="Genomic_DNA"/>
</dbReference>
<name>A0A238ZG68_9PROT</name>
<comment type="similarity">
    <text evidence="1">Belongs to the bactofilin family.</text>
</comment>
<sequence length="134" mass="14423">MFFRSKNKVQSRIDTLISADTYVEGHMTFNGGLRVDGQVKGNVSEAPDVPGMLVLSERGKIEGSVTVARVVLNGEVQGPVRSSQYLELHAKSKITGDVYYQSLEIHTGAIVEGNLVYLGDDKQAAIAGVPETSN</sequence>
<evidence type="ECO:0000313" key="3">
    <source>
        <dbReference type="Proteomes" id="UP000198305"/>
    </source>
</evidence>
<accession>A0A238ZG68</accession>
<dbReference type="Pfam" id="PF04519">
    <property type="entry name" value="Bactofilin"/>
    <property type="match status" value="1"/>
</dbReference>
<dbReference type="AlphaFoldDB" id="A0A238ZG68"/>